<dbReference type="Proteomes" id="UP000278440">
    <property type="component" value="Unassembled WGS sequence"/>
</dbReference>
<reference evidence="2 3" key="1">
    <citation type="submission" date="2018-10" db="EMBL/GenBank/DDBJ databases">
        <title>Sequencing the genomes of 1000 actinobacteria strains.</title>
        <authorList>
            <person name="Klenk H.-P."/>
        </authorList>
    </citation>
    <scope>NUCLEOTIDE SEQUENCE [LARGE SCALE GENOMIC DNA]</scope>
    <source>
        <strain evidence="2 3">DSM 44267</strain>
    </source>
</reference>
<protein>
    <submittedName>
        <fullName evidence="2">Uncharacterized protein</fullName>
    </submittedName>
</protein>
<dbReference type="Proteomes" id="UP000590811">
    <property type="component" value="Unassembled WGS sequence"/>
</dbReference>
<organism evidence="2 3">
    <name type="scientific">Terracoccus luteus</name>
    <dbReference type="NCBI Taxonomy" id="53356"/>
    <lineage>
        <taxon>Bacteria</taxon>
        <taxon>Bacillati</taxon>
        <taxon>Actinomycetota</taxon>
        <taxon>Actinomycetes</taxon>
        <taxon>Micrococcales</taxon>
        <taxon>Intrasporangiaceae</taxon>
        <taxon>Terracoccus</taxon>
    </lineage>
</organism>
<evidence type="ECO:0000313" key="3">
    <source>
        <dbReference type="Proteomes" id="UP000278440"/>
    </source>
</evidence>
<comment type="caution">
    <text evidence="2">The sequence shown here is derived from an EMBL/GenBank/DDBJ whole genome shotgun (WGS) entry which is preliminary data.</text>
</comment>
<dbReference type="EMBL" id="JACHVT010000006">
    <property type="protein sequence ID" value="MBB2987626.1"/>
    <property type="molecule type" value="Genomic_DNA"/>
</dbReference>
<reference evidence="1 4" key="2">
    <citation type="submission" date="2020-08" db="EMBL/GenBank/DDBJ databases">
        <title>Genomic Encyclopedia of Type Strains, Phase IV (KMG-V): Genome sequencing to study the core and pangenomes of soil and plant-associated prokaryotes.</title>
        <authorList>
            <person name="Whitman W."/>
        </authorList>
    </citation>
    <scope>NUCLEOTIDE SEQUENCE [LARGE SCALE GENOMIC DNA]</scope>
    <source>
        <strain evidence="1 4">B3ACCR2</strain>
    </source>
</reference>
<gene>
    <name evidence="2" type="ORF">DFJ68_1455</name>
    <name evidence="1" type="ORF">FHW14_002812</name>
</gene>
<dbReference type="RefSeq" id="WP_121032177.1">
    <property type="nucleotide sequence ID" value="NZ_JACHVT010000006.1"/>
</dbReference>
<dbReference type="AlphaFoldDB" id="A0A495XU13"/>
<dbReference type="OrthoDB" id="4868979at2"/>
<proteinExistence type="predicted"/>
<sequence length="73" mass="7948">MTPSPAAPRRHLPSSPFAAPAAQAVEVFEVGDRVSHDKYGLGRVLDAGQQTVTVEFGSERIRMAPPYSRLTRL</sequence>
<evidence type="ECO:0000313" key="2">
    <source>
        <dbReference type="EMBL" id="RKT78020.1"/>
    </source>
</evidence>
<evidence type="ECO:0000313" key="1">
    <source>
        <dbReference type="EMBL" id="MBB2987626.1"/>
    </source>
</evidence>
<accession>A0A495XU13</accession>
<dbReference type="EMBL" id="RBXT01000001">
    <property type="protein sequence ID" value="RKT78020.1"/>
    <property type="molecule type" value="Genomic_DNA"/>
</dbReference>
<name>A0A495XU13_9MICO</name>
<evidence type="ECO:0000313" key="4">
    <source>
        <dbReference type="Proteomes" id="UP000590811"/>
    </source>
</evidence>
<keyword evidence="3" id="KW-1185">Reference proteome</keyword>